<evidence type="ECO:0000313" key="6">
    <source>
        <dbReference type="Proteomes" id="UP000053766"/>
    </source>
</evidence>
<sequence length="300" mass="34990">MYVIICFCIAYLLKLRKDSCIISDMAWTCIVVIVIGILMEFIRYIRWQIDQKEKAHTQLTTKYATLPVSIPKRYFSRLFSTSHILQTMFFGIQLVLGYVLMLVFMTFSIWLGIAVCFGTDIDYIFPLYVFIADKKMMMKMYFHFRIHEPILFREWLPNDLTGYVFSCIGVAMIASIYEIIKCLRSRIEKMVNEQNLCRCELDATSSNGNVTLSNMSCAVNPENRTVELPFKSSHLMCYLHVLSSTVYFIQMFISYMLMMISMTYNVPIFLSLVLGHMMAFFFFVPITSVREYEKLGNCCG</sequence>
<keyword evidence="3 4" id="KW-0472">Membrane</keyword>
<feature type="transmembrane region" description="Helical" evidence="4">
    <location>
        <begin position="21"/>
        <end position="42"/>
    </location>
</feature>
<keyword evidence="4" id="KW-0186">Copper</keyword>
<comment type="subcellular location">
    <subcellularLocation>
        <location evidence="4">Membrane</location>
        <topology evidence="4">Multi-pass membrane protein</topology>
    </subcellularLocation>
</comment>
<comment type="caution">
    <text evidence="4">Lacks conserved residue(s) required for the propagation of feature annotation.</text>
</comment>
<feature type="transmembrane region" description="Helical" evidence="4">
    <location>
        <begin position="160"/>
        <end position="180"/>
    </location>
</feature>
<organism evidence="5 6">
    <name type="scientific">Dictyocaulus viviparus</name>
    <name type="common">Bovine lungworm</name>
    <dbReference type="NCBI Taxonomy" id="29172"/>
    <lineage>
        <taxon>Eukaryota</taxon>
        <taxon>Metazoa</taxon>
        <taxon>Ecdysozoa</taxon>
        <taxon>Nematoda</taxon>
        <taxon>Chromadorea</taxon>
        <taxon>Rhabditida</taxon>
        <taxon>Rhabditina</taxon>
        <taxon>Rhabditomorpha</taxon>
        <taxon>Strongyloidea</taxon>
        <taxon>Metastrongylidae</taxon>
        <taxon>Dictyocaulus</taxon>
    </lineage>
</organism>
<dbReference type="OrthoDB" id="161814at2759"/>
<comment type="similarity">
    <text evidence="4">Belongs to the copper transporter (Ctr) (TC 1.A.56) family. SLC31A subfamily.</text>
</comment>
<keyword evidence="2 4" id="KW-1133">Transmembrane helix</keyword>
<keyword evidence="1 4" id="KW-0812">Transmembrane</keyword>
<dbReference type="Proteomes" id="UP000053766">
    <property type="component" value="Unassembled WGS sequence"/>
</dbReference>
<evidence type="ECO:0000256" key="3">
    <source>
        <dbReference type="ARBA" id="ARBA00023136"/>
    </source>
</evidence>
<feature type="transmembrane region" description="Helical" evidence="4">
    <location>
        <begin position="237"/>
        <end position="258"/>
    </location>
</feature>
<feature type="transmembrane region" description="Helical" evidence="4">
    <location>
        <begin position="109"/>
        <end position="131"/>
    </location>
</feature>
<feature type="transmembrane region" description="Helical" evidence="4">
    <location>
        <begin position="84"/>
        <end position="104"/>
    </location>
</feature>
<dbReference type="EMBL" id="KN716913">
    <property type="protein sequence ID" value="KJH41069.1"/>
    <property type="molecule type" value="Genomic_DNA"/>
</dbReference>
<evidence type="ECO:0000256" key="2">
    <source>
        <dbReference type="ARBA" id="ARBA00022989"/>
    </source>
</evidence>
<proteinExistence type="inferred from homology"/>
<keyword evidence="4" id="KW-0406">Ion transport</keyword>
<evidence type="ECO:0000313" key="5">
    <source>
        <dbReference type="EMBL" id="KJH41069.1"/>
    </source>
</evidence>
<dbReference type="AlphaFoldDB" id="A0A0D8XBN7"/>
<feature type="transmembrane region" description="Helical" evidence="4">
    <location>
        <begin position="264"/>
        <end position="284"/>
    </location>
</feature>
<gene>
    <name evidence="5" type="ORF">DICVIV_12963</name>
</gene>
<dbReference type="Pfam" id="PF04145">
    <property type="entry name" value="Ctr"/>
    <property type="match status" value="2"/>
</dbReference>
<reference evidence="6" key="2">
    <citation type="journal article" date="2016" name="Sci. Rep.">
        <title>Dictyocaulus viviparus genome, variome and transcriptome elucidate lungworm biology and support future intervention.</title>
        <authorList>
            <person name="McNulty S.N."/>
            <person name="Strube C."/>
            <person name="Rosa B.A."/>
            <person name="Martin J.C."/>
            <person name="Tyagi R."/>
            <person name="Choi Y.J."/>
            <person name="Wang Q."/>
            <person name="Hallsworth Pepin K."/>
            <person name="Zhang X."/>
            <person name="Ozersky P."/>
            <person name="Wilson R.K."/>
            <person name="Sternberg P.W."/>
            <person name="Gasser R.B."/>
            <person name="Mitreva M."/>
        </authorList>
    </citation>
    <scope>NUCLEOTIDE SEQUENCE [LARGE SCALE GENOMIC DNA]</scope>
    <source>
        <strain evidence="6">HannoverDv2000</strain>
    </source>
</reference>
<dbReference type="GO" id="GO:0016020">
    <property type="term" value="C:membrane"/>
    <property type="evidence" value="ECO:0007669"/>
    <property type="project" value="UniProtKB-SubCell"/>
</dbReference>
<dbReference type="InterPro" id="IPR007274">
    <property type="entry name" value="Cop_transporter"/>
</dbReference>
<keyword evidence="6" id="KW-1185">Reference proteome</keyword>
<dbReference type="PANTHER" id="PTHR12483:SF43">
    <property type="entry name" value="COPPER TRANSPORT PROTEIN"/>
    <property type="match status" value="1"/>
</dbReference>
<protein>
    <recommendedName>
        <fullName evidence="4">Copper transport protein</fullName>
    </recommendedName>
</protein>
<accession>A0A0D8XBN7</accession>
<dbReference type="PANTHER" id="PTHR12483">
    <property type="entry name" value="SOLUTE CARRIER FAMILY 31 COPPER TRANSPORTERS"/>
    <property type="match status" value="1"/>
</dbReference>
<evidence type="ECO:0000256" key="1">
    <source>
        <dbReference type="ARBA" id="ARBA00022692"/>
    </source>
</evidence>
<name>A0A0D8XBN7_DICVI</name>
<dbReference type="GO" id="GO:0005375">
    <property type="term" value="F:copper ion transmembrane transporter activity"/>
    <property type="evidence" value="ECO:0007669"/>
    <property type="project" value="UniProtKB-UniRule"/>
</dbReference>
<reference evidence="5 6" key="1">
    <citation type="submission" date="2013-11" db="EMBL/GenBank/DDBJ databases">
        <title>Draft genome of the bovine lungworm Dictyocaulus viviparus.</title>
        <authorList>
            <person name="Mitreva M."/>
        </authorList>
    </citation>
    <scope>NUCLEOTIDE SEQUENCE [LARGE SCALE GENOMIC DNA]</scope>
    <source>
        <strain evidence="5 6">HannoverDv2000</strain>
    </source>
</reference>
<evidence type="ECO:0000256" key="4">
    <source>
        <dbReference type="RuleBase" id="RU367022"/>
    </source>
</evidence>
<keyword evidence="4" id="KW-0187">Copper transport</keyword>
<keyword evidence="4" id="KW-0813">Transport</keyword>